<keyword evidence="3" id="KW-1185">Reference proteome</keyword>
<name>A0A401FHP4_9LACO</name>
<protein>
    <submittedName>
        <fullName evidence="2">Uncharacterized protein</fullName>
    </submittedName>
</protein>
<feature type="region of interest" description="Disordered" evidence="1">
    <location>
        <begin position="35"/>
        <end position="58"/>
    </location>
</feature>
<gene>
    <name evidence="2" type="ORF">NBRC111893_36</name>
</gene>
<sequence length="58" mass="6396">MTLIDWDYQFTLPFTLLKVSVMLLVGKVVNSMVPATPTSTELAPNSVDTKSSKIPIKK</sequence>
<reference evidence="2 3" key="1">
    <citation type="submission" date="2017-11" db="EMBL/GenBank/DDBJ databases">
        <title>Draft Genome Sequence of Lactobacillus curieae NBRC 111893 isolated from Koso, a Japanese sugar-Vegetable Fermented Beverage.</title>
        <authorList>
            <person name="Chiou T.Y."/>
            <person name="Oshima K."/>
            <person name="Suda W."/>
            <person name="Hattori M."/>
            <person name="Takahashi T."/>
        </authorList>
    </citation>
    <scope>NUCLEOTIDE SEQUENCE [LARGE SCALE GENOMIC DNA]</scope>
    <source>
        <strain evidence="2 3">NBRC111893</strain>
    </source>
</reference>
<evidence type="ECO:0000313" key="2">
    <source>
        <dbReference type="EMBL" id="GAY71890.1"/>
    </source>
</evidence>
<dbReference type="Proteomes" id="UP000286974">
    <property type="component" value="Unassembled WGS sequence"/>
</dbReference>
<proteinExistence type="predicted"/>
<dbReference type="AlphaFoldDB" id="A0A401FHP4"/>
<organism evidence="2 3">
    <name type="scientific">Lentilactobacillus kosonis</name>
    <dbReference type="NCBI Taxonomy" id="2810561"/>
    <lineage>
        <taxon>Bacteria</taxon>
        <taxon>Bacillati</taxon>
        <taxon>Bacillota</taxon>
        <taxon>Bacilli</taxon>
        <taxon>Lactobacillales</taxon>
        <taxon>Lactobacillaceae</taxon>
        <taxon>Lentilactobacillus</taxon>
    </lineage>
</organism>
<feature type="compositionally biased region" description="Polar residues" evidence="1">
    <location>
        <begin position="36"/>
        <end position="49"/>
    </location>
</feature>
<dbReference type="EMBL" id="BEXA01000001">
    <property type="protein sequence ID" value="GAY71890.1"/>
    <property type="molecule type" value="Genomic_DNA"/>
</dbReference>
<evidence type="ECO:0000313" key="3">
    <source>
        <dbReference type="Proteomes" id="UP000286974"/>
    </source>
</evidence>
<comment type="caution">
    <text evidence="2">The sequence shown here is derived from an EMBL/GenBank/DDBJ whole genome shotgun (WGS) entry which is preliminary data.</text>
</comment>
<accession>A0A401FHP4</accession>
<evidence type="ECO:0000256" key="1">
    <source>
        <dbReference type="SAM" id="MobiDB-lite"/>
    </source>
</evidence>